<dbReference type="GO" id="GO:0004527">
    <property type="term" value="F:exonuclease activity"/>
    <property type="evidence" value="ECO:0007669"/>
    <property type="project" value="UniProtKB-KW"/>
</dbReference>
<proteinExistence type="predicted"/>
<feature type="domain" description="DUF83" evidence="1">
    <location>
        <begin position="142"/>
        <end position="205"/>
    </location>
</feature>
<keyword evidence="3" id="KW-1185">Reference proteome</keyword>
<organism evidence="2 3">
    <name type="scientific">Haloplanus vescus</name>
    <dbReference type="NCBI Taxonomy" id="555874"/>
    <lineage>
        <taxon>Archaea</taxon>
        <taxon>Methanobacteriati</taxon>
        <taxon>Methanobacteriota</taxon>
        <taxon>Stenosarchaea group</taxon>
        <taxon>Halobacteria</taxon>
        <taxon>Halobacteriales</taxon>
        <taxon>Haloferacaceae</taxon>
        <taxon>Haloplanus</taxon>
    </lineage>
</organism>
<accession>A0A1H3ZE65</accession>
<dbReference type="Pfam" id="PF01930">
    <property type="entry name" value="Cas_Cas4"/>
    <property type="match status" value="1"/>
</dbReference>
<protein>
    <submittedName>
        <fullName evidence="2">CRISPR-associated exonuclease Cas4</fullName>
    </submittedName>
</protein>
<evidence type="ECO:0000313" key="2">
    <source>
        <dbReference type="EMBL" id="SEA21691.1"/>
    </source>
</evidence>
<keyword evidence="2" id="KW-0378">Hydrolase</keyword>
<evidence type="ECO:0000313" key="3">
    <source>
        <dbReference type="Proteomes" id="UP000236755"/>
    </source>
</evidence>
<reference evidence="2 3" key="1">
    <citation type="submission" date="2016-10" db="EMBL/GenBank/DDBJ databases">
        <authorList>
            <person name="de Groot N.N."/>
        </authorList>
    </citation>
    <scope>NUCLEOTIDE SEQUENCE [LARGE SCALE GENOMIC DNA]</scope>
    <source>
        <strain evidence="2 3">CGMCC 1.8712</strain>
    </source>
</reference>
<dbReference type="InterPro" id="IPR022765">
    <property type="entry name" value="Dna2/Cas4_DUF83"/>
</dbReference>
<dbReference type="Proteomes" id="UP000236755">
    <property type="component" value="Unassembled WGS sequence"/>
</dbReference>
<name>A0A1H3ZE65_9EURY</name>
<sequence>MLTFSGLARAAYCLRQHYYAQRDDEGGPPPDARDRQRLAFRYASLREASDADLATEPIAPSPSAYRSALDSLAARDDWDGLVDPEATRVTLTGRECRGRAHKILAGDPPVPTFVSPGRPPARGVWRPQRVRAVAMAKALAWEREREIPAALVEYPTHGVVRRVDLTTRTRAAYRRTVRSVRDIDGPPPRIDDEAKCDACEYREECGVRTRSLKSLLGL</sequence>
<keyword evidence="2" id="KW-0269">Exonuclease</keyword>
<keyword evidence="2" id="KW-0540">Nuclease</keyword>
<dbReference type="AlphaFoldDB" id="A0A1H3ZE65"/>
<dbReference type="RefSeq" id="WP_092635066.1">
    <property type="nucleotide sequence ID" value="NZ_FNQT01000003.1"/>
</dbReference>
<gene>
    <name evidence="2" type="ORF">SAMN04488065_2298</name>
</gene>
<dbReference type="OrthoDB" id="26676at2157"/>
<dbReference type="EMBL" id="FNQT01000003">
    <property type="protein sequence ID" value="SEA21691.1"/>
    <property type="molecule type" value="Genomic_DNA"/>
</dbReference>
<evidence type="ECO:0000259" key="1">
    <source>
        <dbReference type="Pfam" id="PF01930"/>
    </source>
</evidence>